<evidence type="ECO:0000313" key="4">
    <source>
        <dbReference type="EMBL" id="CAF4325467.1"/>
    </source>
</evidence>
<organism evidence="2 5">
    <name type="scientific">Didymodactylos carnosus</name>
    <dbReference type="NCBI Taxonomy" id="1234261"/>
    <lineage>
        <taxon>Eukaryota</taxon>
        <taxon>Metazoa</taxon>
        <taxon>Spiralia</taxon>
        <taxon>Gnathifera</taxon>
        <taxon>Rotifera</taxon>
        <taxon>Eurotatoria</taxon>
        <taxon>Bdelloidea</taxon>
        <taxon>Philodinida</taxon>
        <taxon>Philodinidae</taxon>
        <taxon>Didymodactylos</taxon>
    </lineage>
</organism>
<gene>
    <name evidence="2" type="ORF">GPM918_LOCUS34793</name>
    <name evidence="1" type="ORF">OVA965_LOCUS26167</name>
    <name evidence="4" type="ORF">SRO942_LOCUS35498</name>
    <name evidence="3" type="ORF">TMI583_LOCUS26905</name>
</gene>
<dbReference type="OrthoDB" id="6047194at2759"/>
<dbReference type="EMBL" id="CAJOBA010038169">
    <property type="protein sequence ID" value="CAF4056223.1"/>
    <property type="molecule type" value="Genomic_DNA"/>
</dbReference>
<dbReference type="Proteomes" id="UP000681722">
    <property type="component" value="Unassembled WGS sequence"/>
</dbReference>
<sequence>MFRQRSANTVQCECDARTDTTVPVMVKGFGTIDECGVGLINTCSCTHAAMTGCSAKCEKTVQEWVKAKCPGALFGVHRGLIMSYYHGDCEKGYGTVRYVCP</sequence>
<dbReference type="EMBL" id="CAJNOQ010019563">
    <property type="protein sequence ID" value="CAF1452642.1"/>
    <property type="molecule type" value="Genomic_DNA"/>
</dbReference>
<keyword evidence="5" id="KW-1185">Reference proteome</keyword>
<reference evidence="2" key="1">
    <citation type="submission" date="2021-02" db="EMBL/GenBank/DDBJ databases">
        <authorList>
            <person name="Nowell W R."/>
        </authorList>
    </citation>
    <scope>NUCLEOTIDE SEQUENCE</scope>
</reference>
<dbReference type="Proteomes" id="UP000663829">
    <property type="component" value="Unassembled WGS sequence"/>
</dbReference>
<dbReference type="Proteomes" id="UP000682733">
    <property type="component" value="Unassembled WGS sequence"/>
</dbReference>
<dbReference type="Proteomes" id="UP000677228">
    <property type="component" value="Unassembled WGS sequence"/>
</dbReference>
<dbReference type="EMBL" id="CAJOBC010085009">
    <property type="protein sequence ID" value="CAF4325467.1"/>
    <property type="molecule type" value="Genomic_DNA"/>
</dbReference>
<evidence type="ECO:0000313" key="3">
    <source>
        <dbReference type="EMBL" id="CAF4056223.1"/>
    </source>
</evidence>
<dbReference type="AlphaFoldDB" id="A0A815PST1"/>
<evidence type="ECO:0000313" key="1">
    <source>
        <dbReference type="EMBL" id="CAF1248593.1"/>
    </source>
</evidence>
<name>A0A815PST1_9BILA</name>
<evidence type="ECO:0000313" key="2">
    <source>
        <dbReference type="EMBL" id="CAF1452642.1"/>
    </source>
</evidence>
<protein>
    <submittedName>
        <fullName evidence="2">Uncharacterized protein</fullName>
    </submittedName>
</protein>
<evidence type="ECO:0000313" key="5">
    <source>
        <dbReference type="Proteomes" id="UP000663829"/>
    </source>
</evidence>
<comment type="caution">
    <text evidence="2">The sequence shown here is derived from an EMBL/GenBank/DDBJ whole genome shotgun (WGS) entry which is preliminary data.</text>
</comment>
<proteinExistence type="predicted"/>
<dbReference type="EMBL" id="CAJNOK010016618">
    <property type="protein sequence ID" value="CAF1248593.1"/>
    <property type="molecule type" value="Genomic_DNA"/>
</dbReference>
<accession>A0A815PST1</accession>